<evidence type="ECO:0000256" key="7">
    <source>
        <dbReference type="SAM" id="Phobius"/>
    </source>
</evidence>
<comment type="caution">
    <text evidence="8">The sequence shown here is derived from an EMBL/GenBank/DDBJ whole genome shotgun (WGS) entry which is preliminary data.</text>
</comment>
<name>R7B3P1_9FIRM</name>
<evidence type="ECO:0000256" key="6">
    <source>
        <dbReference type="ARBA" id="ARBA00023136"/>
    </source>
</evidence>
<feature type="transmembrane region" description="Helical" evidence="7">
    <location>
        <begin position="140"/>
        <end position="160"/>
    </location>
</feature>
<dbReference type="PIRSF" id="PIRSF006603">
    <property type="entry name" value="DinF"/>
    <property type="match status" value="1"/>
</dbReference>
<dbReference type="CDD" id="cd13138">
    <property type="entry name" value="MATE_yoeA_like"/>
    <property type="match status" value="1"/>
</dbReference>
<dbReference type="GO" id="GO:0042910">
    <property type="term" value="F:xenobiotic transmembrane transporter activity"/>
    <property type="evidence" value="ECO:0007669"/>
    <property type="project" value="InterPro"/>
</dbReference>
<evidence type="ECO:0000256" key="2">
    <source>
        <dbReference type="ARBA" id="ARBA00022448"/>
    </source>
</evidence>
<feature type="transmembrane region" description="Helical" evidence="7">
    <location>
        <begin position="198"/>
        <end position="219"/>
    </location>
</feature>
<dbReference type="InterPro" id="IPR048279">
    <property type="entry name" value="MdtK-like"/>
</dbReference>
<dbReference type="NCBIfam" id="TIGR00797">
    <property type="entry name" value="matE"/>
    <property type="match status" value="1"/>
</dbReference>
<dbReference type="Pfam" id="PF01554">
    <property type="entry name" value="MatE"/>
    <property type="match status" value="2"/>
</dbReference>
<keyword evidence="6 7" id="KW-0472">Membrane</keyword>
<comment type="subcellular location">
    <subcellularLocation>
        <location evidence="1">Cell membrane</location>
        <topology evidence="1">Multi-pass membrane protein</topology>
    </subcellularLocation>
</comment>
<feature type="transmembrane region" description="Helical" evidence="7">
    <location>
        <begin position="401"/>
        <end position="418"/>
    </location>
</feature>
<keyword evidence="2" id="KW-0813">Transport</keyword>
<sequence length="463" mass="50343">MKKLSAEKRNMILEGNLFQAIIVLAIPIMINSFIQSMYNLTDTYWLGQIGTNPMAAITLVSPVQNIILNFGQGITTAGAILISQYIGAGEKRQAGIMANHLYICSMIFAFVCASICIIATPGIVRWLGAEGDVLNFGITYLKVVVIDMPFLFTINMYNAIRQAQGDTLKPMLMNLLGICINFVLDPLLMIVFDMGILGAALATLLAKVPPALICLYSLFKTKQGIRLSLRGFHFESSKILSIIKVGLPTAIGGSTMQFGFLLMTKNVLKYGSIATAAYGIGNKINSIITMPSNGIGSAVSTIVGQNMGAKQVDRANKGYKIAMAMAIIFLFVGGMIFSRRPVSQALVNIFTKDGAVSNLATDFLSLMAFWCWTNGIYNATSGLFQGSGHTMITMLVDASRIWVFRFLVLFICETILHLGVASIWYAVVVSNATSSVILIILYFTGIWRKSTVKIESDSEKQAA</sequence>
<dbReference type="InterPro" id="IPR002528">
    <property type="entry name" value="MATE_fam"/>
</dbReference>
<dbReference type="PANTHER" id="PTHR43549">
    <property type="entry name" value="MULTIDRUG RESISTANCE PROTEIN YPNP-RELATED"/>
    <property type="match status" value="1"/>
</dbReference>
<evidence type="ECO:0000313" key="8">
    <source>
        <dbReference type="EMBL" id="CDD58751.1"/>
    </source>
</evidence>
<dbReference type="AlphaFoldDB" id="R7B3P1"/>
<organism evidence="8 9">
    <name type="scientific">Bacteroides pectinophilus CAG:437</name>
    <dbReference type="NCBI Taxonomy" id="1263051"/>
    <lineage>
        <taxon>Bacteria</taxon>
        <taxon>Bacillati</taxon>
        <taxon>Bacillota</taxon>
        <taxon>Clostridia</taxon>
        <taxon>Eubacteriales</taxon>
    </lineage>
</organism>
<dbReference type="GO" id="GO:0015297">
    <property type="term" value="F:antiporter activity"/>
    <property type="evidence" value="ECO:0007669"/>
    <property type="project" value="InterPro"/>
</dbReference>
<protein>
    <submittedName>
        <fullName evidence="8">Multidrug resistance protein MATE family</fullName>
    </submittedName>
</protein>
<keyword evidence="4 7" id="KW-0812">Transmembrane</keyword>
<evidence type="ECO:0000256" key="1">
    <source>
        <dbReference type="ARBA" id="ARBA00004651"/>
    </source>
</evidence>
<evidence type="ECO:0000256" key="4">
    <source>
        <dbReference type="ARBA" id="ARBA00022692"/>
    </source>
</evidence>
<evidence type="ECO:0000256" key="3">
    <source>
        <dbReference type="ARBA" id="ARBA00022475"/>
    </source>
</evidence>
<reference evidence="8" key="1">
    <citation type="submission" date="2012-11" db="EMBL/GenBank/DDBJ databases">
        <title>Dependencies among metagenomic species, viruses, plasmids and units of genetic variation.</title>
        <authorList>
            <person name="Nielsen H.B."/>
            <person name="Almeida M."/>
            <person name="Juncker A.S."/>
            <person name="Rasmussen S."/>
            <person name="Li J."/>
            <person name="Sunagawa S."/>
            <person name="Plichta D."/>
            <person name="Gautier L."/>
            <person name="Le Chatelier E."/>
            <person name="Peletier E."/>
            <person name="Bonde I."/>
            <person name="Nielsen T."/>
            <person name="Manichanh C."/>
            <person name="Arumugam M."/>
            <person name="Batto J."/>
            <person name="Santos M.B.Q.D."/>
            <person name="Blom N."/>
            <person name="Borruel N."/>
            <person name="Burgdorf K.S."/>
            <person name="Boumezbeur F."/>
            <person name="Casellas F."/>
            <person name="Dore J."/>
            <person name="Guarner F."/>
            <person name="Hansen T."/>
            <person name="Hildebrand F."/>
            <person name="Kaas R.S."/>
            <person name="Kennedy S."/>
            <person name="Kristiansen K."/>
            <person name="Kultima J.R."/>
            <person name="Leonard P."/>
            <person name="Levenez F."/>
            <person name="Lund O."/>
            <person name="Moumen B."/>
            <person name="Le Paslier D."/>
            <person name="Pons N."/>
            <person name="Pedersen O."/>
            <person name="Prifti E."/>
            <person name="Qin J."/>
            <person name="Raes J."/>
            <person name="Tap J."/>
            <person name="Tims S."/>
            <person name="Ussery D.W."/>
            <person name="Yamada T."/>
            <person name="MetaHit consortium"/>
            <person name="Renault P."/>
            <person name="Sicheritz-Ponten T."/>
            <person name="Bork P."/>
            <person name="Wang J."/>
            <person name="Brunak S."/>
            <person name="Ehrlich S.D."/>
        </authorList>
    </citation>
    <scope>NUCLEOTIDE SEQUENCE [LARGE SCALE GENOMIC DNA]</scope>
</reference>
<keyword evidence="3" id="KW-1003">Cell membrane</keyword>
<dbReference type="GO" id="GO:0005886">
    <property type="term" value="C:plasma membrane"/>
    <property type="evidence" value="ECO:0007669"/>
    <property type="project" value="UniProtKB-SubCell"/>
</dbReference>
<dbReference type="InterPro" id="IPR052031">
    <property type="entry name" value="Membrane_Transporter-Flippase"/>
</dbReference>
<feature type="transmembrane region" description="Helical" evidence="7">
    <location>
        <begin position="66"/>
        <end position="88"/>
    </location>
</feature>
<proteinExistence type="predicted"/>
<feature type="transmembrane region" description="Helical" evidence="7">
    <location>
        <begin position="424"/>
        <end position="443"/>
    </location>
</feature>
<feature type="transmembrane region" description="Helical" evidence="7">
    <location>
        <begin position="239"/>
        <end position="262"/>
    </location>
</feature>
<dbReference type="Proteomes" id="UP000018141">
    <property type="component" value="Unassembled WGS sequence"/>
</dbReference>
<feature type="transmembrane region" description="Helical" evidence="7">
    <location>
        <begin position="318"/>
        <end position="337"/>
    </location>
</feature>
<accession>R7B3P1</accession>
<dbReference type="PANTHER" id="PTHR43549:SF2">
    <property type="entry name" value="MULTIDRUG RESISTANCE PROTEIN NORM-RELATED"/>
    <property type="match status" value="1"/>
</dbReference>
<feature type="transmembrane region" description="Helical" evidence="7">
    <location>
        <begin position="100"/>
        <end position="120"/>
    </location>
</feature>
<evidence type="ECO:0000256" key="5">
    <source>
        <dbReference type="ARBA" id="ARBA00022989"/>
    </source>
</evidence>
<feature type="transmembrane region" description="Helical" evidence="7">
    <location>
        <begin position="172"/>
        <end position="192"/>
    </location>
</feature>
<keyword evidence="5 7" id="KW-1133">Transmembrane helix</keyword>
<dbReference type="EMBL" id="CBHH010000059">
    <property type="protein sequence ID" value="CDD58751.1"/>
    <property type="molecule type" value="Genomic_DNA"/>
</dbReference>
<gene>
    <name evidence="8" type="ORF">BN656_02214</name>
</gene>
<feature type="transmembrane region" description="Helical" evidence="7">
    <location>
        <begin position="12"/>
        <end position="34"/>
    </location>
</feature>
<evidence type="ECO:0000313" key="9">
    <source>
        <dbReference type="Proteomes" id="UP000018141"/>
    </source>
</evidence>